<feature type="domain" description="Domain X" evidence="1">
    <location>
        <begin position="517"/>
        <end position="618"/>
    </location>
</feature>
<evidence type="ECO:0000313" key="2">
    <source>
        <dbReference type="EMBL" id="AAN31946.1"/>
    </source>
</evidence>
<dbReference type="InterPro" id="IPR043502">
    <property type="entry name" value="DNA/RNA_pol_sf"/>
</dbReference>
<reference evidence="2" key="2">
    <citation type="journal article" date="2003" name="Nucleic Acids Res.">
        <title>A comparison of three fission yeast mitochondrial genomes.</title>
        <authorList>
            <person name="Bullerwell C.E."/>
            <person name="Leigh J."/>
            <person name="Forget L."/>
            <person name="Lang B.F."/>
        </authorList>
    </citation>
    <scope>NUCLEOTIDE SEQUENCE</scope>
</reference>
<dbReference type="Pfam" id="PF01348">
    <property type="entry name" value="Intron_maturas2"/>
    <property type="match status" value="1"/>
</dbReference>
<dbReference type="EMBL" id="AF275271">
    <property type="protein sequence ID" value="AAN31946.1"/>
    <property type="molecule type" value="Genomic_DNA"/>
</dbReference>
<name>Q8HQ84_SCHOT</name>
<dbReference type="GO" id="GO:0005739">
    <property type="term" value="C:mitochondrion"/>
    <property type="evidence" value="ECO:0007669"/>
    <property type="project" value="UniProtKB-ARBA"/>
</dbReference>
<dbReference type="GeneID" id="805304"/>
<dbReference type="InterPro" id="IPR024937">
    <property type="entry name" value="Domain_X"/>
</dbReference>
<protein>
    <submittedName>
        <fullName evidence="2">ORF786</fullName>
    </submittedName>
</protein>
<evidence type="ECO:0000259" key="1">
    <source>
        <dbReference type="Pfam" id="PF01348"/>
    </source>
</evidence>
<dbReference type="PANTHER" id="PTHR34047:SF2">
    <property type="entry name" value="NUCLEAR INTRON MATURASE 1, MITOCHONDRIAL"/>
    <property type="match status" value="1"/>
</dbReference>
<dbReference type="CDD" id="cd01651">
    <property type="entry name" value="RT_G2_intron"/>
    <property type="match status" value="1"/>
</dbReference>
<dbReference type="SUPFAM" id="SSF56672">
    <property type="entry name" value="DNA/RNA polymerases"/>
    <property type="match status" value="1"/>
</dbReference>
<dbReference type="InterPro" id="IPR051083">
    <property type="entry name" value="GrpII_Intron_Splice-Mob/Def"/>
</dbReference>
<dbReference type="AlphaFoldDB" id="Q8HQ84"/>
<proteinExistence type="predicted"/>
<geneLocation type="mitochondrion" evidence="2"/>
<reference evidence="2" key="1">
    <citation type="journal article" date="2000" name="Trends Biochem. Sci.">
        <title>A novel motif for identifying rps3 homologs in fungal mitochondrial genomes.</title>
        <authorList>
            <person name="Bullerwell C.E."/>
            <person name="Burger G."/>
            <person name="Lang B.F."/>
        </authorList>
    </citation>
    <scope>NUCLEOTIDE SEQUENCE</scope>
</reference>
<dbReference type="PANTHER" id="PTHR34047">
    <property type="entry name" value="NUCLEAR INTRON MATURASE 1, MITOCHONDRIAL-RELATED"/>
    <property type="match status" value="1"/>
</dbReference>
<dbReference type="RefSeq" id="NP_700371.1">
    <property type="nucleotide sequence ID" value="NC_004312.1"/>
</dbReference>
<organism evidence="2">
    <name type="scientific">Schizosaccharomyces octosporus</name>
    <name type="common">Fission yeast</name>
    <name type="synonym">Octosporomyces octosporus</name>
    <dbReference type="NCBI Taxonomy" id="4899"/>
    <lineage>
        <taxon>Eukaryota</taxon>
        <taxon>Fungi</taxon>
        <taxon>Dikarya</taxon>
        <taxon>Ascomycota</taxon>
        <taxon>Taphrinomycotina</taxon>
        <taxon>Schizosaccharomycetes</taxon>
        <taxon>Schizosaccharomycetales</taxon>
        <taxon>Schizosaccharomycetaceae</taxon>
        <taxon>Schizosaccharomyces</taxon>
    </lineage>
</organism>
<dbReference type="GO" id="GO:0006397">
    <property type="term" value="P:mRNA processing"/>
    <property type="evidence" value="ECO:0007669"/>
    <property type="project" value="InterPro"/>
</dbReference>
<accession>Q8HQ84</accession>
<keyword evidence="2" id="KW-0496">Mitochondrion</keyword>
<sequence>MKENHTWILNEFIPKICLKVNSLKRMRLNYQSMSYFGIDAFYAWVCDLHAYLQSSVVKIYTRSNSKNWRRNLFVLRTDNKSTSFLNRLMKLILLLVYVLHVTGEVLFQNMRKDGRGFVVRKLNIRKGAKYRNLNQIRLYSTRGKGQKLLEVSPKPKEISKDFLTLAKHWSICSNYKERIYYDLKGYLKLDDLWYTSYLKLRKIKNLNKLNINPLTKTKIMKLKESVLNGTFEWTNTKHQLLHKTPNQNLNQTSINDKLVQEVLKNILEPIFELNFLEVSHGFRPNRNCHIALKYLNTKMKDSIWFIEGNIENNTLNTTLLIELISKRVKDKLILSLLRSALKSNVLMSKELLFIPEVGIEHGSTLKTLLTNIYYHELDNYLQNLSQNYEGSIKASNRRKNPANLRLLREGKKSEAYKLRLPSRDPFEKEYRNVKYIRYGDKFLIGVLGSRKLTLEIREKVSGFLNDKLNITLNPDTKINHISNGISFLGYIFSRKSLYTKQHYNNRLVKRHMTIPTLDVDLKKVVNYLSLMKFCDKSGKPLPNFRFLRHPQSESNNQINDILIYLTDWWSIAGNSKRVLAYTAYILRYSLAKVYAAKFKLKTVSSVFKIAGNDLKRPLGNTKYSAVGLTDSEITKWNSNKRIIPSILYDRYWKIPQRSLSKVQINWKPEYIKLIEKCDNLEKFAKFLSNLLFSNKPTYPLIKIGWRLSKGIQNTGERCIICGDDKNIQMHHVRSLNNIDKYTNPIHKHIISMSRKQLPLCKTHHLEAHRGNLSNKTVRLPRFSTKK</sequence>